<evidence type="ECO:0000256" key="4">
    <source>
        <dbReference type="ARBA" id="ARBA00022801"/>
    </source>
</evidence>
<evidence type="ECO:0000256" key="8">
    <source>
        <dbReference type="ARBA" id="ARBA00022932"/>
    </source>
</evidence>
<sequence>MVHGLLDSSSIICADCFTGKQYRNSIPKASEWRVSTILELIHADICGPIEPISNSGKRYFLSFIDDYIRKGWVYLLSEKSEALECFKSYKKMVEKEVRTFIKCLQVNI</sequence>
<keyword evidence="11" id="KW-1185">Reference proteome</keyword>
<keyword evidence="6" id="KW-0229">DNA integration</keyword>
<dbReference type="GO" id="GO:0003887">
    <property type="term" value="F:DNA-directed DNA polymerase activity"/>
    <property type="evidence" value="ECO:0007669"/>
    <property type="project" value="UniProtKB-KW"/>
</dbReference>
<gene>
    <name evidence="10" type="ORF">CR513_52441</name>
</gene>
<evidence type="ECO:0000256" key="3">
    <source>
        <dbReference type="ARBA" id="ARBA00022759"/>
    </source>
</evidence>
<evidence type="ECO:0000256" key="5">
    <source>
        <dbReference type="ARBA" id="ARBA00022842"/>
    </source>
</evidence>
<dbReference type="InterPro" id="IPR039537">
    <property type="entry name" value="Retrotran_Ty1/copia-like"/>
</dbReference>
<dbReference type="EMBL" id="QJKJ01012477">
    <property type="protein sequence ID" value="RDX68550.1"/>
    <property type="molecule type" value="Genomic_DNA"/>
</dbReference>
<dbReference type="InterPro" id="IPR036397">
    <property type="entry name" value="RNaseH_sf"/>
</dbReference>
<keyword evidence="1" id="KW-0540">Nuclease</keyword>
<protein>
    <recommendedName>
        <fullName evidence="12">Integrase catalytic domain-containing protein</fullName>
    </recommendedName>
</protein>
<keyword evidence="8" id="KW-0239">DNA-directed DNA polymerase</keyword>
<keyword evidence="3" id="KW-0255">Endonuclease</keyword>
<feature type="non-terminal residue" evidence="10">
    <location>
        <position position="1"/>
    </location>
</feature>
<keyword evidence="8" id="KW-0548">Nucleotidyltransferase</keyword>
<name>A0A371ER69_MUCPR</name>
<dbReference type="Proteomes" id="UP000257109">
    <property type="component" value="Unassembled WGS sequence"/>
</dbReference>
<accession>A0A371ER69</accession>
<dbReference type="PANTHER" id="PTHR42648:SF11">
    <property type="entry name" value="TRANSPOSON TY4-P GAG-POL POLYPROTEIN"/>
    <property type="match status" value="1"/>
</dbReference>
<evidence type="ECO:0000256" key="7">
    <source>
        <dbReference type="ARBA" id="ARBA00022918"/>
    </source>
</evidence>
<dbReference type="AlphaFoldDB" id="A0A371ER69"/>
<dbReference type="GO" id="GO:0006310">
    <property type="term" value="P:DNA recombination"/>
    <property type="evidence" value="ECO:0007669"/>
    <property type="project" value="UniProtKB-KW"/>
</dbReference>
<dbReference type="GO" id="GO:0016787">
    <property type="term" value="F:hydrolase activity"/>
    <property type="evidence" value="ECO:0007669"/>
    <property type="project" value="UniProtKB-KW"/>
</dbReference>
<dbReference type="STRING" id="157652.A0A371ER69"/>
<dbReference type="GO" id="GO:0003676">
    <property type="term" value="F:nucleic acid binding"/>
    <property type="evidence" value="ECO:0007669"/>
    <property type="project" value="InterPro"/>
</dbReference>
<keyword evidence="2" id="KW-0479">Metal-binding</keyword>
<dbReference type="GO" id="GO:0046872">
    <property type="term" value="F:metal ion binding"/>
    <property type="evidence" value="ECO:0007669"/>
    <property type="project" value="UniProtKB-KW"/>
</dbReference>
<dbReference type="OrthoDB" id="1751476at2759"/>
<evidence type="ECO:0000256" key="2">
    <source>
        <dbReference type="ARBA" id="ARBA00022723"/>
    </source>
</evidence>
<dbReference type="GO" id="GO:0015074">
    <property type="term" value="P:DNA integration"/>
    <property type="evidence" value="ECO:0007669"/>
    <property type="project" value="UniProtKB-KW"/>
</dbReference>
<keyword evidence="7" id="KW-0695">RNA-directed DNA polymerase</keyword>
<comment type="caution">
    <text evidence="10">The sequence shown here is derived from an EMBL/GenBank/DDBJ whole genome shotgun (WGS) entry which is preliminary data.</text>
</comment>
<organism evidence="10 11">
    <name type="scientific">Mucuna pruriens</name>
    <name type="common">Velvet bean</name>
    <name type="synonym">Dolichos pruriens</name>
    <dbReference type="NCBI Taxonomy" id="157652"/>
    <lineage>
        <taxon>Eukaryota</taxon>
        <taxon>Viridiplantae</taxon>
        <taxon>Streptophyta</taxon>
        <taxon>Embryophyta</taxon>
        <taxon>Tracheophyta</taxon>
        <taxon>Spermatophyta</taxon>
        <taxon>Magnoliopsida</taxon>
        <taxon>eudicotyledons</taxon>
        <taxon>Gunneridae</taxon>
        <taxon>Pentapetalae</taxon>
        <taxon>rosids</taxon>
        <taxon>fabids</taxon>
        <taxon>Fabales</taxon>
        <taxon>Fabaceae</taxon>
        <taxon>Papilionoideae</taxon>
        <taxon>50 kb inversion clade</taxon>
        <taxon>NPAAA clade</taxon>
        <taxon>indigoferoid/millettioid clade</taxon>
        <taxon>Phaseoleae</taxon>
        <taxon>Mucuna</taxon>
    </lineage>
</organism>
<dbReference type="PANTHER" id="PTHR42648">
    <property type="entry name" value="TRANSPOSASE, PUTATIVE-RELATED"/>
    <property type="match status" value="1"/>
</dbReference>
<keyword evidence="4" id="KW-0378">Hydrolase</keyword>
<evidence type="ECO:0000256" key="9">
    <source>
        <dbReference type="ARBA" id="ARBA00023172"/>
    </source>
</evidence>
<keyword evidence="9" id="KW-0233">DNA recombination</keyword>
<evidence type="ECO:0000313" key="11">
    <source>
        <dbReference type="Proteomes" id="UP000257109"/>
    </source>
</evidence>
<dbReference type="SUPFAM" id="SSF53098">
    <property type="entry name" value="Ribonuclease H-like"/>
    <property type="match status" value="1"/>
</dbReference>
<evidence type="ECO:0000313" key="10">
    <source>
        <dbReference type="EMBL" id="RDX68550.1"/>
    </source>
</evidence>
<evidence type="ECO:0000256" key="6">
    <source>
        <dbReference type="ARBA" id="ARBA00022908"/>
    </source>
</evidence>
<dbReference type="GO" id="GO:0003964">
    <property type="term" value="F:RNA-directed DNA polymerase activity"/>
    <property type="evidence" value="ECO:0007669"/>
    <property type="project" value="UniProtKB-KW"/>
</dbReference>
<evidence type="ECO:0008006" key="12">
    <source>
        <dbReference type="Google" id="ProtNLM"/>
    </source>
</evidence>
<dbReference type="InterPro" id="IPR012337">
    <property type="entry name" value="RNaseH-like_sf"/>
</dbReference>
<keyword evidence="8" id="KW-0808">Transferase</keyword>
<dbReference type="Gene3D" id="3.30.420.10">
    <property type="entry name" value="Ribonuclease H-like superfamily/Ribonuclease H"/>
    <property type="match status" value="1"/>
</dbReference>
<reference evidence="10" key="1">
    <citation type="submission" date="2018-05" db="EMBL/GenBank/DDBJ databases">
        <title>Draft genome of Mucuna pruriens seed.</title>
        <authorList>
            <person name="Nnadi N.E."/>
            <person name="Vos R."/>
            <person name="Hasami M.H."/>
            <person name="Devisetty U.K."/>
            <person name="Aguiy J.C."/>
        </authorList>
    </citation>
    <scope>NUCLEOTIDE SEQUENCE [LARGE SCALE GENOMIC DNA]</scope>
    <source>
        <strain evidence="10">JCA_2017</strain>
    </source>
</reference>
<evidence type="ECO:0000256" key="1">
    <source>
        <dbReference type="ARBA" id="ARBA00022722"/>
    </source>
</evidence>
<dbReference type="GO" id="GO:0004519">
    <property type="term" value="F:endonuclease activity"/>
    <property type="evidence" value="ECO:0007669"/>
    <property type="project" value="UniProtKB-KW"/>
</dbReference>
<keyword evidence="5" id="KW-0460">Magnesium</keyword>
<proteinExistence type="predicted"/>